<dbReference type="PROSITE" id="PS50005">
    <property type="entry name" value="TPR"/>
    <property type="match status" value="1"/>
</dbReference>
<dbReference type="Gene3D" id="2.60.120.10">
    <property type="entry name" value="Jelly Rolls"/>
    <property type="match status" value="1"/>
</dbReference>
<dbReference type="SMART" id="SM00028">
    <property type="entry name" value="TPR"/>
    <property type="match status" value="2"/>
</dbReference>
<feature type="region of interest" description="Disordered" evidence="2">
    <location>
        <begin position="68"/>
        <end position="142"/>
    </location>
</feature>
<dbReference type="SUPFAM" id="SSF51206">
    <property type="entry name" value="cAMP-binding domain-like"/>
    <property type="match status" value="1"/>
</dbReference>
<dbReference type="Proteomes" id="UP001209570">
    <property type="component" value="Unassembled WGS sequence"/>
</dbReference>
<feature type="region of interest" description="Disordered" evidence="2">
    <location>
        <begin position="332"/>
        <end position="387"/>
    </location>
</feature>
<evidence type="ECO:0000256" key="1">
    <source>
        <dbReference type="PROSITE-ProRule" id="PRU00339"/>
    </source>
</evidence>
<comment type="caution">
    <text evidence="4">The sequence shown here is derived from an EMBL/GenBank/DDBJ whole genome shotgun (WGS) entry which is preliminary data.</text>
</comment>
<dbReference type="CDD" id="cd00038">
    <property type="entry name" value="CAP_ED"/>
    <property type="match status" value="1"/>
</dbReference>
<feature type="compositionally biased region" description="Basic residues" evidence="2">
    <location>
        <begin position="84"/>
        <end position="98"/>
    </location>
</feature>
<feature type="domain" description="Cyclic nucleotide-binding" evidence="3">
    <location>
        <begin position="213"/>
        <end position="269"/>
    </location>
</feature>
<dbReference type="PROSITE" id="PS50042">
    <property type="entry name" value="CNMP_BINDING_3"/>
    <property type="match status" value="1"/>
</dbReference>
<evidence type="ECO:0000256" key="2">
    <source>
        <dbReference type="SAM" id="MobiDB-lite"/>
    </source>
</evidence>
<feature type="repeat" description="TPR" evidence="1">
    <location>
        <begin position="147"/>
        <end position="180"/>
    </location>
</feature>
<accession>A0AAD5Q4C9</accession>
<feature type="compositionally biased region" description="Polar residues" evidence="2">
    <location>
        <begin position="339"/>
        <end position="354"/>
    </location>
</feature>
<dbReference type="InterPro" id="IPR018490">
    <property type="entry name" value="cNMP-bd_dom_sf"/>
</dbReference>
<reference evidence="4" key="1">
    <citation type="submission" date="2021-12" db="EMBL/GenBank/DDBJ databases">
        <title>Prjna785345.</title>
        <authorList>
            <person name="Rujirawat T."/>
            <person name="Krajaejun T."/>
        </authorList>
    </citation>
    <scope>NUCLEOTIDE SEQUENCE</scope>
    <source>
        <strain evidence="4">Pi057C3</strain>
    </source>
</reference>
<name>A0AAD5Q4C9_PYTIN</name>
<dbReference type="InterPro" id="IPR019734">
    <property type="entry name" value="TPR_rpt"/>
</dbReference>
<feature type="compositionally biased region" description="Basic and acidic residues" evidence="2">
    <location>
        <begin position="99"/>
        <end position="115"/>
    </location>
</feature>
<dbReference type="InterPro" id="IPR011990">
    <property type="entry name" value="TPR-like_helical_dom_sf"/>
</dbReference>
<keyword evidence="5" id="KW-1185">Reference proteome</keyword>
<keyword evidence="1" id="KW-0802">TPR repeat</keyword>
<evidence type="ECO:0000259" key="3">
    <source>
        <dbReference type="PROSITE" id="PS50042"/>
    </source>
</evidence>
<dbReference type="InterPro" id="IPR000595">
    <property type="entry name" value="cNMP-bd_dom"/>
</dbReference>
<dbReference type="InterPro" id="IPR014710">
    <property type="entry name" value="RmlC-like_jellyroll"/>
</dbReference>
<dbReference type="EMBL" id="JAKCXM010000529">
    <property type="protein sequence ID" value="KAJ0393108.1"/>
    <property type="molecule type" value="Genomic_DNA"/>
</dbReference>
<evidence type="ECO:0000313" key="5">
    <source>
        <dbReference type="Proteomes" id="UP001209570"/>
    </source>
</evidence>
<feature type="compositionally biased region" description="Acidic residues" evidence="2">
    <location>
        <begin position="116"/>
        <end position="126"/>
    </location>
</feature>
<dbReference type="Gene3D" id="1.25.40.10">
    <property type="entry name" value="Tetratricopeptide repeat domain"/>
    <property type="match status" value="1"/>
</dbReference>
<evidence type="ECO:0000313" key="4">
    <source>
        <dbReference type="EMBL" id="KAJ0393108.1"/>
    </source>
</evidence>
<dbReference type="AlphaFoldDB" id="A0AAD5Q4C9"/>
<dbReference type="SUPFAM" id="SSF48452">
    <property type="entry name" value="TPR-like"/>
    <property type="match status" value="1"/>
</dbReference>
<sequence length="410" mass="44930">MPSTLLSSRGSDVGLPPLATTFVKPLTPVEVPATHNGERSARDLSHRSADMFEATIEDMTWLLHQSMRSDKDTGKAALASGRSSPRRRARPPRGKAARHGTEKESMQEEKTHTSDDSDEEEDDEEYGSSVENSVSSGVTASKTRRQVAALSHRAYAEFRLGRFQQAIKDYTACISSDPTSGVFFYNRGCAFYASRRRERALQDFTLNNAQALGQSEVRVTEDVTVGILASGQIFGELCVLQPGQSSQVTIRAQTLVEVLLLGQDDLARLRVQYHSGVMNALQESLLFHNPPQQKILQLRRDLAHWEKEKQGVLHELALQLPAKARDMLSASLGGKRIRNSSQGKRSGKPPTSTKEPSKAQQQRRRSSLSPLARPGTGTLDPSSSTVGVSSGTFRLGAVFSLPTFAPADMR</sequence>
<protein>
    <recommendedName>
        <fullName evidence="3">Cyclic nucleotide-binding domain-containing protein</fullName>
    </recommendedName>
</protein>
<feature type="compositionally biased region" description="Low complexity" evidence="2">
    <location>
        <begin position="127"/>
        <end position="138"/>
    </location>
</feature>
<gene>
    <name evidence="4" type="ORF">P43SY_007952</name>
</gene>
<proteinExistence type="predicted"/>
<organism evidence="4 5">
    <name type="scientific">Pythium insidiosum</name>
    <name type="common">Pythiosis disease agent</name>
    <dbReference type="NCBI Taxonomy" id="114742"/>
    <lineage>
        <taxon>Eukaryota</taxon>
        <taxon>Sar</taxon>
        <taxon>Stramenopiles</taxon>
        <taxon>Oomycota</taxon>
        <taxon>Peronosporomycetes</taxon>
        <taxon>Pythiales</taxon>
        <taxon>Pythiaceae</taxon>
        <taxon>Pythium</taxon>
    </lineage>
</organism>